<dbReference type="EMBL" id="AP019514">
    <property type="protein sequence ID" value="BBI63227.1"/>
    <property type="molecule type" value="Genomic_DNA"/>
</dbReference>
<reference evidence="3 4" key="1">
    <citation type="journal article" date="2019" name="Microbiol. Resour. Announc.">
        <title>Complete Genome Sequence of Halomonas sulfidaeris Strain Esulfide1 Isolated from a Metal Sulfide Rock at a Depth of 2,200 Meters, Obtained Using Nanopore Sequencing.</title>
        <authorList>
            <person name="Saito M."/>
            <person name="Nishigata A."/>
            <person name="Galipon J."/>
            <person name="Arakawa K."/>
        </authorList>
    </citation>
    <scope>NUCLEOTIDE SEQUENCE [LARGE SCALE GENOMIC DNA]</scope>
    <source>
        <strain evidence="3 4">ATCC BAA-803</strain>
    </source>
</reference>
<dbReference type="SMART" id="SM00267">
    <property type="entry name" value="GGDEF"/>
    <property type="match status" value="1"/>
</dbReference>
<dbReference type="KEGG" id="hsr:HSBAA_45330"/>
<feature type="region of interest" description="Disordered" evidence="1">
    <location>
        <begin position="87"/>
        <end position="112"/>
    </location>
</feature>
<protein>
    <recommendedName>
        <fullName evidence="2">GGDEF domain-containing protein</fullName>
    </recommendedName>
</protein>
<accession>A0A455UC89</accession>
<dbReference type="InterPro" id="IPR052163">
    <property type="entry name" value="DGC-Regulatory_Protein"/>
</dbReference>
<evidence type="ECO:0000313" key="4">
    <source>
        <dbReference type="Proteomes" id="UP000320231"/>
    </source>
</evidence>
<dbReference type="Pfam" id="PF00990">
    <property type="entry name" value="GGDEF"/>
    <property type="match status" value="1"/>
</dbReference>
<dbReference type="PROSITE" id="PS50887">
    <property type="entry name" value="GGDEF"/>
    <property type="match status" value="1"/>
</dbReference>
<dbReference type="Gene3D" id="3.30.70.270">
    <property type="match status" value="1"/>
</dbReference>
<organism evidence="3 4">
    <name type="scientific">Vreelandella sulfidaeris</name>
    <dbReference type="NCBI Taxonomy" id="115553"/>
    <lineage>
        <taxon>Bacteria</taxon>
        <taxon>Pseudomonadati</taxon>
        <taxon>Pseudomonadota</taxon>
        <taxon>Gammaproteobacteria</taxon>
        <taxon>Oceanospirillales</taxon>
        <taxon>Halomonadaceae</taxon>
        <taxon>Vreelandella</taxon>
    </lineage>
</organism>
<name>A0A455UC89_9GAMM</name>
<evidence type="ECO:0000259" key="2">
    <source>
        <dbReference type="PROSITE" id="PS50887"/>
    </source>
</evidence>
<dbReference type="Proteomes" id="UP000320231">
    <property type="component" value="Chromosome"/>
</dbReference>
<dbReference type="PANTHER" id="PTHR46663:SF3">
    <property type="entry name" value="SLL0267 PROTEIN"/>
    <property type="match status" value="1"/>
</dbReference>
<dbReference type="InterPro" id="IPR043128">
    <property type="entry name" value="Rev_trsase/Diguanyl_cyclase"/>
</dbReference>
<evidence type="ECO:0000256" key="1">
    <source>
        <dbReference type="SAM" id="MobiDB-lite"/>
    </source>
</evidence>
<dbReference type="CDD" id="cd01949">
    <property type="entry name" value="GGDEF"/>
    <property type="match status" value="1"/>
</dbReference>
<dbReference type="PANTHER" id="PTHR46663">
    <property type="entry name" value="DIGUANYLATE CYCLASE DGCT-RELATED"/>
    <property type="match status" value="1"/>
</dbReference>
<feature type="domain" description="GGDEF" evidence="2">
    <location>
        <begin position="3"/>
        <end position="112"/>
    </location>
</feature>
<feature type="compositionally biased region" description="Polar residues" evidence="1">
    <location>
        <begin position="102"/>
        <end position="112"/>
    </location>
</feature>
<dbReference type="InterPro" id="IPR000160">
    <property type="entry name" value="GGDEF_dom"/>
</dbReference>
<dbReference type="AlphaFoldDB" id="A0A455UC89"/>
<gene>
    <name evidence="3" type="ORF">HSBAA_45330</name>
</gene>
<dbReference type="SUPFAM" id="SSF55073">
    <property type="entry name" value="Nucleotide cyclase"/>
    <property type="match status" value="1"/>
</dbReference>
<sequence>MQDKGAVLPLDLDQFKEVNELNGHHVGDRLLREVAETLSLNLGHRGVIARLGGDEFSLLLKDMDAEQAVAIAQYIVQLLKGSGLEQNNNGCGSPPVSASPFELSSSLVYGRR</sequence>
<dbReference type="InterPro" id="IPR029787">
    <property type="entry name" value="Nucleotide_cyclase"/>
</dbReference>
<proteinExistence type="predicted"/>
<dbReference type="NCBIfam" id="TIGR00254">
    <property type="entry name" value="GGDEF"/>
    <property type="match status" value="1"/>
</dbReference>
<evidence type="ECO:0000313" key="3">
    <source>
        <dbReference type="EMBL" id="BBI63227.1"/>
    </source>
</evidence>